<dbReference type="GO" id="GO:0005829">
    <property type="term" value="C:cytosol"/>
    <property type="evidence" value="ECO:0007669"/>
    <property type="project" value="TreeGrafter"/>
</dbReference>
<proteinExistence type="predicted"/>
<evidence type="ECO:0000313" key="2">
    <source>
        <dbReference type="EMBL" id="CAG9991327.1"/>
    </source>
</evidence>
<sequence>MASNDPPRVPILLLKTKSTPIDTYEELFSSTPVPSSGSDEARTSFSPQFVPVLQHRLEEPGVNALREHLQNQSISSREDSTYGGLIFTSQRAVEAFAKTVDEGKGAFLYPPTYSQHHKHMILSDPSWPHLQNIPIYSVGPATTRALRAIPQAPKPLQVFGEHTGNGEILSRFILDHYAEWYPSRTTKPALLFPVGEQRRDIIPKTLMDPTLPADRRIEVAEKVVYGTGVMESFLSDFAAVLRDTAGARERWVVVFSPTGCDSMLRGMGLLGEDGRVESGAAARRDGRTYVATIGPTTKQHLESNFGFSPDVSAETPSPEGILQAIAKYRASRSN</sequence>
<comment type="caution">
    <text evidence="2">The sequence shown here is derived from an EMBL/GenBank/DDBJ whole genome shotgun (WGS) entry which is preliminary data.</text>
</comment>
<accession>A0A9N9ULK6</accession>
<dbReference type="Gene3D" id="3.40.50.10090">
    <property type="match status" value="2"/>
</dbReference>
<dbReference type="EMBL" id="CABFNO020001479">
    <property type="protein sequence ID" value="CAG9991327.1"/>
    <property type="molecule type" value="Genomic_DNA"/>
</dbReference>
<dbReference type="AlphaFoldDB" id="A0A9N9ULK6"/>
<protein>
    <recommendedName>
        <fullName evidence="1">Tetrapyrrole biosynthesis uroporphyrinogen III synthase domain-containing protein</fullName>
    </recommendedName>
</protein>
<dbReference type="CDD" id="cd06578">
    <property type="entry name" value="HemD"/>
    <property type="match status" value="1"/>
</dbReference>
<dbReference type="GO" id="GO:0004852">
    <property type="term" value="F:uroporphyrinogen-III synthase activity"/>
    <property type="evidence" value="ECO:0007669"/>
    <property type="project" value="InterPro"/>
</dbReference>
<dbReference type="InterPro" id="IPR039793">
    <property type="entry name" value="UROS/Hem4"/>
</dbReference>
<dbReference type="Pfam" id="PF02602">
    <property type="entry name" value="HEM4"/>
    <property type="match status" value="1"/>
</dbReference>
<dbReference type="Proteomes" id="UP000754883">
    <property type="component" value="Unassembled WGS sequence"/>
</dbReference>
<reference evidence="3" key="1">
    <citation type="submission" date="2019-06" db="EMBL/GenBank/DDBJ databases">
        <authorList>
            <person name="Broberg M."/>
        </authorList>
    </citation>
    <scope>NUCLEOTIDE SEQUENCE [LARGE SCALE GENOMIC DNA]</scope>
</reference>
<gene>
    <name evidence="2" type="ORF">CBYS24578_00006138</name>
</gene>
<reference evidence="2 3" key="2">
    <citation type="submission" date="2021-10" db="EMBL/GenBank/DDBJ databases">
        <authorList>
            <person name="Piombo E."/>
        </authorList>
    </citation>
    <scope>NUCLEOTIDE SEQUENCE [LARGE SCALE GENOMIC DNA]</scope>
</reference>
<dbReference type="OrthoDB" id="5595751at2759"/>
<dbReference type="PANTHER" id="PTHR12390:SF0">
    <property type="entry name" value="UROPORPHYRINOGEN-III SYNTHASE"/>
    <property type="match status" value="1"/>
</dbReference>
<keyword evidence="3" id="KW-1185">Reference proteome</keyword>
<dbReference type="SUPFAM" id="SSF69618">
    <property type="entry name" value="HemD-like"/>
    <property type="match status" value="1"/>
</dbReference>
<dbReference type="FunFam" id="3.40.50.10090:FF:000011">
    <property type="entry name" value="Uroporphyrinogen-III synthase (UroS), putative"/>
    <property type="match status" value="1"/>
</dbReference>
<dbReference type="InterPro" id="IPR036108">
    <property type="entry name" value="4pyrrol_syn_uPrphyn_synt_sf"/>
</dbReference>
<organism evidence="2 3">
    <name type="scientific">Clonostachys byssicola</name>
    <dbReference type="NCBI Taxonomy" id="160290"/>
    <lineage>
        <taxon>Eukaryota</taxon>
        <taxon>Fungi</taxon>
        <taxon>Dikarya</taxon>
        <taxon>Ascomycota</taxon>
        <taxon>Pezizomycotina</taxon>
        <taxon>Sordariomycetes</taxon>
        <taxon>Hypocreomycetidae</taxon>
        <taxon>Hypocreales</taxon>
        <taxon>Bionectriaceae</taxon>
        <taxon>Clonostachys</taxon>
    </lineage>
</organism>
<name>A0A9N9ULK6_9HYPO</name>
<evidence type="ECO:0000259" key="1">
    <source>
        <dbReference type="Pfam" id="PF02602"/>
    </source>
</evidence>
<evidence type="ECO:0000313" key="3">
    <source>
        <dbReference type="Proteomes" id="UP000754883"/>
    </source>
</evidence>
<dbReference type="InterPro" id="IPR003754">
    <property type="entry name" value="4pyrrol_synth_uPrphyn_synth"/>
</dbReference>
<feature type="domain" description="Tetrapyrrole biosynthesis uroporphyrinogen III synthase" evidence="1">
    <location>
        <begin position="45"/>
        <end position="323"/>
    </location>
</feature>
<dbReference type="PANTHER" id="PTHR12390">
    <property type="entry name" value="UROPORPHYRINOGEN III SYNTHASE"/>
    <property type="match status" value="1"/>
</dbReference>
<dbReference type="GO" id="GO:0006780">
    <property type="term" value="P:uroporphyrinogen III biosynthetic process"/>
    <property type="evidence" value="ECO:0007669"/>
    <property type="project" value="InterPro"/>
</dbReference>